<feature type="transmembrane region" description="Helical" evidence="2">
    <location>
        <begin position="42"/>
        <end position="61"/>
    </location>
</feature>
<organism evidence="4 5">
    <name type="scientific">Paraburkholderia rhynchosiae</name>
    <dbReference type="NCBI Taxonomy" id="487049"/>
    <lineage>
        <taxon>Bacteria</taxon>
        <taxon>Pseudomonadati</taxon>
        <taxon>Pseudomonadota</taxon>
        <taxon>Betaproteobacteria</taxon>
        <taxon>Burkholderiales</taxon>
        <taxon>Burkholderiaceae</taxon>
        <taxon>Paraburkholderia</taxon>
    </lineage>
</organism>
<name>A0A6J5CSS6_9BURK</name>
<feature type="transmembrane region" description="Helical" evidence="2">
    <location>
        <begin position="73"/>
        <end position="93"/>
    </location>
</feature>
<reference evidence="4 5" key="1">
    <citation type="submission" date="2020-04" db="EMBL/GenBank/DDBJ databases">
        <authorList>
            <person name="De Canck E."/>
        </authorList>
    </citation>
    <scope>NUCLEOTIDE SEQUENCE [LARGE SCALE GENOMIC DNA]</scope>
    <source>
        <strain evidence="4 5">LMG 27174</strain>
    </source>
</reference>
<dbReference type="AlphaFoldDB" id="A0A6J5CSS6"/>
<dbReference type="EMBL" id="CADIJZ010000087">
    <property type="protein sequence ID" value="CAB3745004.1"/>
    <property type="molecule type" value="Genomic_DNA"/>
</dbReference>
<evidence type="ECO:0000259" key="3">
    <source>
        <dbReference type="Pfam" id="PF02705"/>
    </source>
</evidence>
<sequence>MVAWFVVIGIAGLVNIAAAPVILIALNPLQGLGFCLHHRWLAFVALGAVVLSLTGAEALYADMGHFGKRPIRVTWFGIVFPSLVLNYFGQGALLLANPGALSNPFYRLFPQWAIFPMIVLATISTVIASQAVISGTYSMTKQAMQLSFLPRMSVVHTSEQEIGQIYVPGVN</sequence>
<gene>
    <name evidence="4" type="primary">kup_4</name>
    <name evidence="4" type="ORF">LMG27174_07281</name>
</gene>
<accession>A0A6J5CSS6</accession>
<dbReference type="InterPro" id="IPR003855">
    <property type="entry name" value="K+_transporter"/>
</dbReference>
<evidence type="ECO:0000256" key="2">
    <source>
        <dbReference type="SAM" id="Phobius"/>
    </source>
</evidence>
<dbReference type="Proteomes" id="UP000494205">
    <property type="component" value="Unassembled WGS sequence"/>
</dbReference>
<evidence type="ECO:0000256" key="1">
    <source>
        <dbReference type="ARBA" id="ARBA00007019"/>
    </source>
</evidence>
<proteinExistence type="inferred from homology"/>
<dbReference type="PANTHER" id="PTHR30540:SF79">
    <property type="entry name" value="LOW AFFINITY POTASSIUM TRANSPORT SYSTEM PROTEIN KUP"/>
    <property type="match status" value="1"/>
</dbReference>
<feature type="transmembrane region" description="Helical" evidence="2">
    <location>
        <begin position="113"/>
        <end position="137"/>
    </location>
</feature>
<keyword evidence="2" id="KW-0472">Membrane</keyword>
<keyword evidence="2" id="KW-0812">Transmembrane</keyword>
<comment type="similarity">
    <text evidence="1">Belongs to the HAK/KUP transporter (TC 2.A.72) family.</text>
</comment>
<evidence type="ECO:0000313" key="5">
    <source>
        <dbReference type="Proteomes" id="UP000494205"/>
    </source>
</evidence>
<dbReference type="GO" id="GO:0016020">
    <property type="term" value="C:membrane"/>
    <property type="evidence" value="ECO:0007669"/>
    <property type="project" value="InterPro"/>
</dbReference>
<dbReference type="GO" id="GO:0015079">
    <property type="term" value="F:potassium ion transmembrane transporter activity"/>
    <property type="evidence" value="ECO:0007669"/>
    <property type="project" value="InterPro"/>
</dbReference>
<dbReference type="Pfam" id="PF02705">
    <property type="entry name" value="K_trans"/>
    <property type="match status" value="1"/>
</dbReference>
<feature type="domain" description="K+ potassium transporter integral membrane" evidence="3">
    <location>
        <begin position="1"/>
        <end position="171"/>
    </location>
</feature>
<protein>
    <submittedName>
        <fullName evidence="4">Low affinity potassium transport system protein kup</fullName>
    </submittedName>
</protein>
<evidence type="ECO:0000313" key="4">
    <source>
        <dbReference type="EMBL" id="CAB3745004.1"/>
    </source>
</evidence>
<dbReference type="PANTHER" id="PTHR30540">
    <property type="entry name" value="OSMOTIC STRESS POTASSIUM TRANSPORTER"/>
    <property type="match status" value="1"/>
</dbReference>
<keyword evidence="2" id="KW-1133">Transmembrane helix</keyword>
<dbReference type="InterPro" id="IPR053951">
    <property type="entry name" value="K_trans_N"/>
</dbReference>